<proteinExistence type="predicted"/>
<organism evidence="1 2">
    <name type="scientific">Marinobacter nanhaiticus D15-8W</name>
    <dbReference type="NCBI Taxonomy" id="626887"/>
    <lineage>
        <taxon>Bacteria</taxon>
        <taxon>Pseudomonadati</taxon>
        <taxon>Pseudomonadota</taxon>
        <taxon>Gammaproteobacteria</taxon>
        <taxon>Pseudomonadales</taxon>
        <taxon>Marinobacteraceae</taxon>
        <taxon>Marinobacter</taxon>
    </lineage>
</organism>
<dbReference type="AlphaFoldDB" id="N6WZT8"/>
<protein>
    <submittedName>
        <fullName evidence="1">Uncharacterized protein</fullName>
    </submittedName>
</protein>
<reference evidence="1 2" key="1">
    <citation type="journal article" date="2013" name="Genome Announc.">
        <title>Genome Sequence of the Polycyclic Aromatic Hydrocarbon-Degrading Bacterium Strain Marinobacter nanhaiticus D15-8WT.</title>
        <authorList>
            <person name="Cui Z."/>
            <person name="Gao W."/>
            <person name="Li Q."/>
            <person name="Xu G."/>
            <person name="Zheng L."/>
        </authorList>
    </citation>
    <scope>NUCLEOTIDE SEQUENCE [LARGE SCALE GENOMIC DNA]</scope>
    <source>
        <strain evidence="1 2">D15-8W</strain>
    </source>
</reference>
<dbReference type="STRING" id="626887.J057_01539"/>
<name>N6WZT8_9GAMM</name>
<evidence type="ECO:0000313" key="1">
    <source>
        <dbReference type="EMBL" id="ENO17081.2"/>
    </source>
</evidence>
<sequence>MGRVSGQAMIAVDVDGTQANRFTRVTLGLDAEIQTNIDNVVLGETSDGSDVQIAQLSLGHISNDATRIQLDGQTYALNEIVPFVGSNPYFELAEQEGEVIGFRMGLNQARGTLSGDIASFSGNLGINLEDGSGNVVAARLFDNTGTATHSRATHIGLDDAATDCSAGVQCSALSNFKTLDIGTRNEDGSVGYAQELFIAFQKDAVQWQSNTEGGTPIDAAAGVFFNVPTAMKLDLQTLEQGIPRARTEYIDRGLGLF</sequence>
<dbReference type="OrthoDB" id="6358750at2"/>
<evidence type="ECO:0000313" key="2">
    <source>
        <dbReference type="Proteomes" id="UP000013165"/>
    </source>
</evidence>
<dbReference type="EMBL" id="APLQ01000007">
    <property type="protein sequence ID" value="ENO17081.2"/>
    <property type="molecule type" value="Genomic_DNA"/>
</dbReference>
<comment type="caution">
    <text evidence="1">The sequence shown here is derived from an EMBL/GenBank/DDBJ whole genome shotgun (WGS) entry which is preliminary data.</text>
</comment>
<gene>
    <name evidence="1" type="ORF">J057_01539</name>
</gene>
<accession>N6WZT8</accession>
<dbReference type="Proteomes" id="UP000013165">
    <property type="component" value="Unassembled WGS sequence"/>
</dbReference>
<dbReference type="PATRIC" id="fig|626887.3.peg.289"/>
<dbReference type="eggNOG" id="ENOG50339U3">
    <property type="taxonomic scope" value="Bacteria"/>
</dbReference>
<dbReference type="HOGENOM" id="CLU_972558_0_0_6"/>
<keyword evidence="2" id="KW-1185">Reference proteome</keyword>